<dbReference type="EMBL" id="NCSJ02000071">
    <property type="protein sequence ID" value="RFU31651.1"/>
    <property type="molecule type" value="Genomic_DNA"/>
</dbReference>
<dbReference type="OMA" id="GFKKWVT"/>
<proteinExistence type="predicted"/>
<feature type="non-terminal residue" evidence="2">
    <location>
        <position position="1"/>
    </location>
</feature>
<comment type="caution">
    <text evidence="2">The sequence shown here is derived from an EMBL/GenBank/DDBJ whole genome shotgun (WGS) entry which is preliminary data.</text>
</comment>
<dbReference type="CDD" id="cd20557">
    <property type="entry name" value="CYCLIN_ScPCL1-like"/>
    <property type="match status" value="1"/>
</dbReference>
<dbReference type="STRING" id="5539.A0A3E2HEZ1"/>
<dbReference type="Proteomes" id="UP000258309">
    <property type="component" value="Unassembled WGS sequence"/>
</dbReference>
<dbReference type="OrthoDB" id="244495at2759"/>
<dbReference type="PANTHER" id="PTHR15615:SF118">
    <property type="entry name" value="CYCLIN, HYPOTHETICAL (EUROFUNG)"/>
    <property type="match status" value="1"/>
</dbReference>
<sequence length="646" mass="70721">MYQAPARQVSLDFPLYSAYSSHNIDRRKDTGIVPPCGSQQTPIYLEAPIRAGLRTPPEDDMSTTYQYPPYQNFANKQDAAYASMTAAGSGYAGSSAQYISSSTQPRPYSSLNYTSQHSSTSISKPLVQDSLPPYNKPPSPEPSSRSNTLAPSESVSRRKGTVVPNLQIPSTITSSGGSLAEFAAQITCLFWFESTETLRKAEQLDPTSSVKRLRSEAIPTSGFRKWVVSILSTTQVTSNVILLALLFIYRLKTINPVVNGRPGSEYRLLTVALMLGNKFLDDNTYTNKTWAEVSGISVTEIHVMEVEFLSNMRYSLLASKEQWEEWQEKLGKFWTYCDRAMKTPVTLPSPTGLPNPHSVLPTPPTTMQSSPSHTNLYSTSGTLGGTITYNQQWPTNNYSVPALSSLPPPVPNLQPITSRKRAFEDDMGEPAAKRVTRSAPATMVPFQPAPAPVHMRSDAPRLPVPNLTISTTQALNSSYPAVANFAHSSPSVLPPLNGNRALSAYPTTPSWTTQLPMLTPTAGQQGPHSAGGYGTPTRRQSPHSVQDLLSIGSSPISAIFPGYNPGHISPSVFLQQRASPYKPVRHVNALLYPPPSASMHNYSANIDQMHYQPLGKRNDYRAGIVPDYTSNSAYQWPVLPQPNFHV</sequence>
<name>A0A3E2HEZ1_SCYLI</name>
<dbReference type="GO" id="GO:0000307">
    <property type="term" value="C:cyclin-dependent protein kinase holoenzyme complex"/>
    <property type="evidence" value="ECO:0007669"/>
    <property type="project" value="TreeGrafter"/>
</dbReference>
<dbReference type="Gene3D" id="1.10.472.10">
    <property type="entry name" value="Cyclin-like"/>
    <property type="match status" value="1"/>
</dbReference>
<dbReference type="InterPro" id="IPR036915">
    <property type="entry name" value="Cyclin-like_sf"/>
</dbReference>
<dbReference type="PANTHER" id="PTHR15615">
    <property type="match status" value="1"/>
</dbReference>
<gene>
    <name evidence="2" type="ORF">B7463_g4663</name>
</gene>
<dbReference type="SUPFAM" id="SSF47954">
    <property type="entry name" value="Cyclin-like"/>
    <property type="match status" value="1"/>
</dbReference>
<dbReference type="GO" id="GO:0005634">
    <property type="term" value="C:nucleus"/>
    <property type="evidence" value="ECO:0007669"/>
    <property type="project" value="TreeGrafter"/>
</dbReference>
<organism evidence="2 3">
    <name type="scientific">Scytalidium lignicola</name>
    <name type="common">Hyphomycete</name>
    <dbReference type="NCBI Taxonomy" id="5539"/>
    <lineage>
        <taxon>Eukaryota</taxon>
        <taxon>Fungi</taxon>
        <taxon>Dikarya</taxon>
        <taxon>Ascomycota</taxon>
        <taxon>Pezizomycotina</taxon>
        <taxon>Leotiomycetes</taxon>
        <taxon>Leotiomycetes incertae sedis</taxon>
        <taxon>Scytalidium</taxon>
    </lineage>
</organism>
<protein>
    <recommendedName>
        <fullName evidence="4">Cyclin-like domain-containing protein</fullName>
    </recommendedName>
</protein>
<evidence type="ECO:0000313" key="3">
    <source>
        <dbReference type="Proteomes" id="UP000258309"/>
    </source>
</evidence>
<accession>A0A3E2HEZ1</accession>
<feature type="compositionally biased region" description="Polar residues" evidence="1">
    <location>
        <begin position="145"/>
        <end position="154"/>
    </location>
</feature>
<dbReference type="GO" id="GO:0019901">
    <property type="term" value="F:protein kinase binding"/>
    <property type="evidence" value="ECO:0007669"/>
    <property type="project" value="InterPro"/>
</dbReference>
<keyword evidence="3" id="KW-1185">Reference proteome</keyword>
<dbReference type="Pfam" id="PF08613">
    <property type="entry name" value="Cyclin"/>
    <property type="match status" value="1"/>
</dbReference>
<evidence type="ECO:0000313" key="2">
    <source>
        <dbReference type="EMBL" id="RFU31651.1"/>
    </source>
</evidence>
<reference evidence="2 3" key="1">
    <citation type="submission" date="2018-05" db="EMBL/GenBank/DDBJ databases">
        <title>Draft genome sequence of Scytalidium lignicola DSM 105466, a ubiquitous saprotrophic fungus.</title>
        <authorList>
            <person name="Buettner E."/>
            <person name="Gebauer A.M."/>
            <person name="Hofrichter M."/>
            <person name="Liers C."/>
            <person name="Kellner H."/>
        </authorList>
    </citation>
    <scope>NUCLEOTIDE SEQUENCE [LARGE SCALE GENOMIC DNA]</scope>
    <source>
        <strain evidence="2 3">DSM 105466</strain>
    </source>
</reference>
<feature type="compositionally biased region" description="Low complexity" evidence="1">
    <location>
        <begin position="365"/>
        <end position="374"/>
    </location>
</feature>
<feature type="region of interest" description="Disordered" evidence="1">
    <location>
        <begin position="94"/>
        <end position="161"/>
    </location>
</feature>
<evidence type="ECO:0008006" key="4">
    <source>
        <dbReference type="Google" id="ProtNLM"/>
    </source>
</evidence>
<feature type="region of interest" description="Disordered" evidence="1">
    <location>
        <begin position="347"/>
        <end position="378"/>
    </location>
</feature>
<feature type="compositionally biased region" description="Polar residues" evidence="1">
    <location>
        <begin position="103"/>
        <end position="123"/>
    </location>
</feature>
<feature type="non-terminal residue" evidence="2">
    <location>
        <position position="646"/>
    </location>
</feature>
<evidence type="ECO:0000256" key="1">
    <source>
        <dbReference type="SAM" id="MobiDB-lite"/>
    </source>
</evidence>
<dbReference type="AlphaFoldDB" id="A0A3E2HEZ1"/>
<feature type="region of interest" description="Disordered" evidence="1">
    <location>
        <begin position="519"/>
        <end position="542"/>
    </location>
</feature>
<dbReference type="InterPro" id="IPR013922">
    <property type="entry name" value="Cyclin_PHO80-like"/>
</dbReference>
<dbReference type="GO" id="GO:0016538">
    <property type="term" value="F:cyclin-dependent protein serine/threonine kinase regulator activity"/>
    <property type="evidence" value="ECO:0007669"/>
    <property type="project" value="TreeGrafter"/>
</dbReference>